<evidence type="ECO:0000313" key="2">
    <source>
        <dbReference type="EMBL" id="RVU35844.1"/>
    </source>
</evidence>
<comment type="caution">
    <text evidence="2">The sequence shown here is derived from an EMBL/GenBank/DDBJ whole genome shotgun (WGS) entry which is preliminary data.</text>
</comment>
<reference evidence="3" key="1">
    <citation type="submission" date="2019-01" db="EMBL/GenBank/DDBJ databases">
        <title>Gri0909 isolated from a small marine red alga.</title>
        <authorList>
            <person name="Kim J."/>
            <person name="Jeong S.E."/>
            <person name="Jeon C.O."/>
        </authorList>
    </citation>
    <scope>NUCLEOTIDE SEQUENCE [LARGE SCALE GENOMIC DNA]</scope>
    <source>
        <strain evidence="3">Gri0909</strain>
    </source>
</reference>
<dbReference type="AlphaFoldDB" id="A0A3S2Y205"/>
<keyword evidence="1" id="KW-0472">Membrane</keyword>
<feature type="transmembrane region" description="Helical" evidence="1">
    <location>
        <begin position="26"/>
        <end position="48"/>
    </location>
</feature>
<dbReference type="Proteomes" id="UP000287447">
    <property type="component" value="Unassembled WGS sequence"/>
</dbReference>
<sequence>MSFEFIDNAVSWLNGATGVEFSLHGWLAFILGAIGVLILNVGLMWLVVRSNRNGHDDIADEVGQTTGHHKVIKN</sequence>
<keyword evidence="1" id="KW-1133">Transmembrane helix</keyword>
<proteinExistence type="predicted"/>
<evidence type="ECO:0000313" key="3">
    <source>
        <dbReference type="Proteomes" id="UP000287447"/>
    </source>
</evidence>
<name>A0A3S2Y205_9PROT</name>
<dbReference type="RefSeq" id="WP_127765321.1">
    <property type="nucleotide sequence ID" value="NZ_SADE01000002.1"/>
</dbReference>
<gene>
    <name evidence="2" type="ORF">EOI86_11300</name>
</gene>
<keyword evidence="3" id="KW-1185">Reference proteome</keyword>
<keyword evidence="1" id="KW-0812">Transmembrane</keyword>
<dbReference type="OrthoDB" id="7632567at2"/>
<dbReference type="EMBL" id="SADE01000002">
    <property type="protein sequence ID" value="RVU35844.1"/>
    <property type="molecule type" value="Genomic_DNA"/>
</dbReference>
<accession>A0A3S2Y205</accession>
<organism evidence="2 3">
    <name type="scientific">Hwanghaeella grinnelliae</name>
    <dbReference type="NCBI Taxonomy" id="2500179"/>
    <lineage>
        <taxon>Bacteria</taxon>
        <taxon>Pseudomonadati</taxon>
        <taxon>Pseudomonadota</taxon>
        <taxon>Alphaproteobacteria</taxon>
        <taxon>Rhodospirillales</taxon>
        <taxon>Rhodospirillaceae</taxon>
        <taxon>Hwanghaeella</taxon>
    </lineage>
</organism>
<protein>
    <submittedName>
        <fullName evidence="2">Uncharacterized protein</fullName>
    </submittedName>
</protein>
<evidence type="ECO:0000256" key="1">
    <source>
        <dbReference type="SAM" id="Phobius"/>
    </source>
</evidence>